<organism evidence="8">
    <name type="scientific">freshwater sediment metagenome</name>
    <dbReference type="NCBI Taxonomy" id="556182"/>
    <lineage>
        <taxon>unclassified sequences</taxon>
        <taxon>metagenomes</taxon>
        <taxon>ecological metagenomes</taxon>
    </lineage>
</organism>
<dbReference type="InterPro" id="IPR000318">
    <property type="entry name" value="Nase_comp1_CS"/>
</dbReference>
<gene>
    <name evidence="8" type="primary">nifK</name>
    <name evidence="8" type="ORF">AMST5_02647</name>
</gene>
<dbReference type="SUPFAM" id="SSF53807">
    <property type="entry name" value="Helical backbone' metal receptor"/>
    <property type="match status" value="1"/>
</dbReference>
<dbReference type="NCBIfam" id="TIGR01285">
    <property type="entry name" value="nifN"/>
    <property type="match status" value="1"/>
</dbReference>
<dbReference type="InterPro" id="IPR005975">
    <property type="entry name" value="Nase_Mo-Fe_CF"/>
</dbReference>
<feature type="region of interest" description="Disordered" evidence="6">
    <location>
        <begin position="434"/>
        <end position="463"/>
    </location>
</feature>
<keyword evidence="8" id="KW-0560">Oxidoreductase</keyword>
<dbReference type="AlphaFoldDB" id="A0AA48M357"/>
<dbReference type="EMBL" id="OY288114">
    <property type="protein sequence ID" value="CAJ0874933.1"/>
    <property type="molecule type" value="Genomic_DNA"/>
</dbReference>
<dbReference type="InterPro" id="IPR000510">
    <property type="entry name" value="Nase/OxRdtase_comp1"/>
</dbReference>
<comment type="pathway">
    <text evidence="2">Cofactor biosynthesis; Fe-Mo cofactor biosynthesis.</text>
</comment>
<evidence type="ECO:0000256" key="3">
    <source>
        <dbReference type="ARBA" id="ARBA00011002"/>
    </source>
</evidence>
<comment type="function">
    <text evidence="1">This protein may play a role in the biosynthesis of the prosthetic group of nitrogenase (FeMo cofactor).</text>
</comment>
<feature type="domain" description="Nitrogenase/oxidoreductase component 1" evidence="7">
    <location>
        <begin position="19"/>
        <end position="426"/>
    </location>
</feature>
<dbReference type="GO" id="GO:0016163">
    <property type="term" value="F:nitrogenase activity"/>
    <property type="evidence" value="ECO:0007669"/>
    <property type="project" value="InterPro"/>
</dbReference>
<dbReference type="GO" id="GO:0065003">
    <property type="term" value="P:protein-containing complex assembly"/>
    <property type="evidence" value="ECO:0007669"/>
    <property type="project" value="InterPro"/>
</dbReference>
<reference evidence="8" key="1">
    <citation type="submission" date="2023-07" db="EMBL/GenBank/DDBJ databases">
        <authorList>
            <person name="Pelsma A.J. K."/>
        </authorList>
    </citation>
    <scope>NUCLEOTIDE SEQUENCE</scope>
</reference>
<evidence type="ECO:0000256" key="4">
    <source>
        <dbReference type="ARBA" id="ARBA00013282"/>
    </source>
</evidence>
<dbReference type="PANTHER" id="PTHR33712:SF7">
    <property type="entry name" value="LIGHT-INDEPENDENT PROTOCHLOROPHYLLIDE REDUCTASE SUBUNIT B"/>
    <property type="match status" value="1"/>
</dbReference>
<proteinExistence type="inferred from homology"/>
<name>A0AA48M357_9ZZZZ</name>
<dbReference type="CDD" id="cd01966">
    <property type="entry name" value="Nitrogenase_NifN_1"/>
    <property type="match status" value="1"/>
</dbReference>
<dbReference type="InterPro" id="IPR050152">
    <property type="entry name" value="ChlB/BchB/BchZ"/>
</dbReference>
<dbReference type="PANTHER" id="PTHR33712">
    <property type="entry name" value="LIGHT-INDEPENDENT PROTOCHLOROPHYLLIDE REDUCTASE SUBUNIT B"/>
    <property type="match status" value="1"/>
</dbReference>
<evidence type="ECO:0000256" key="1">
    <source>
        <dbReference type="ARBA" id="ARBA00003171"/>
    </source>
</evidence>
<protein>
    <recommendedName>
        <fullName evidence="4">Nitrogenase iron-molybdenum cofactor biosynthesis protein NifN</fullName>
    </recommendedName>
</protein>
<evidence type="ECO:0000256" key="6">
    <source>
        <dbReference type="SAM" id="MobiDB-lite"/>
    </source>
</evidence>
<keyword evidence="5" id="KW-0535">Nitrogen fixation</keyword>
<dbReference type="Pfam" id="PF00148">
    <property type="entry name" value="Oxidored_nitro"/>
    <property type="match status" value="1"/>
</dbReference>
<sequence>MARVTSSKKACTVNPLKMSQPIGGALAFMGVSGCMPVLHGSQGCTSFGLVLFVRHFKEAIPLQTTAMNEVATILGGLENIEQAILNIVKRANPSVIGICSTGVTETKGDDVEGYLQLVRKRHPELDDLGIVYVSTPDFKDAFQDGFGKTVTKLIQTFVRDEIRTRRLPQKVNVLAGCHLTPGDIDELRDIIESFGLEPTFLPDLSGSLDGHIPEDFTPTTLGGVTKEDIAAMGDAAWTIALGEQMRDAAKALEARAGVPFELFERLTGLGPNDDFISFLSRISGRPVPLKYRRQRGQLVDAMLDGHFHFGGKRVAVGAEPDLLFAISQWLTEMGAEVTAAVTTTHSPLLEKIITEEVLIGDLEDLETRAAGCDLLITHSHGRQAAERLHIPLYRMGLPMFDRIGAAHELSVGYRGTRDLIFKIGNLFIDQIPEPTPDTWRGDTVPETGTTLASATDIPLTSLH</sequence>
<dbReference type="PROSITE" id="PS00699">
    <property type="entry name" value="NITROGENASE_1_1"/>
    <property type="match status" value="1"/>
</dbReference>
<comment type="similarity">
    <text evidence="3">Belongs to the NifD/NifK/NifE/NifN family.</text>
</comment>
<accession>A0AA48M357</accession>
<evidence type="ECO:0000259" key="7">
    <source>
        <dbReference type="Pfam" id="PF00148"/>
    </source>
</evidence>
<evidence type="ECO:0000256" key="5">
    <source>
        <dbReference type="ARBA" id="ARBA00023231"/>
    </source>
</evidence>
<dbReference type="Gene3D" id="6.10.250.1090">
    <property type="match status" value="1"/>
</dbReference>
<evidence type="ECO:0000313" key="8">
    <source>
        <dbReference type="EMBL" id="CAJ0874933.1"/>
    </source>
</evidence>
<dbReference type="PROSITE" id="PS51257">
    <property type="entry name" value="PROKAR_LIPOPROTEIN"/>
    <property type="match status" value="1"/>
</dbReference>
<evidence type="ECO:0000256" key="2">
    <source>
        <dbReference type="ARBA" id="ARBA00005155"/>
    </source>
</evidence>
<dbReference type="Gene3D" id="3.40.50.1980">
    <property type="entry name" value="Nitrogenase molybdenum iron protein domain"/>
    <property type="match status" value="3"/>
</dbReference>